<evidence type="ECO:0000313" key="1">
    <source>
        <dbReference type="EMBL" id="PKI48998.1"/>
    </source>
</evidence>
<name>A0A2I0IYC7_PUNGR</name>
<protein>
    <submittedName>
        <fullName evidence="1">Uncharacterized protein</fullName>
    </submittedName>
</protein>
<gene>
    <name evidence="1" type="ORF">CRG98_030585</name>
</gene>
<reference evidence="1 2" key="1">
    <citation type="submission" date="2017-11" db="EMBL/GenBank/DDBJ databases">
        <title>De-novo sequencing of pomegranate (Punica granatum L.) genome.</title>
        <authorList>
            <person name="Akparov Z."/>
            <person name="Amiraslanov A."/>
            <person name="Hajiyeva S."/>
            <person name="Abbasov M."/>
            <person name="Kaur K."/>
            <person name="Hamwieh A."/>
            <person name="Solovyev V."/>
            <person name="Salamov A."/>
            <person name="Braich B."/>
            <person name="Kosarev P."/>
            <person name="Mahmoud A."/>
            <person name="Hajiyev E."/>
            <person name="Babayeva S."/>
            <person name="Izzatullayeva V."/>
            <person name="Mammadov A."/>
            <person name="Mammadov A."/>
            <person name="Sharifova S."/>
            <person name="Ojaghi J."/>
            <person name="Eynullazada K."/>
            <person name="Bayramov B."/>
            <person name="Abdulazimova A."/>
            <person name="Shahmuradov I."/>
        </authorList>
    </citation>
    <scope>NUCLEOTIDE SEQUENCE [LARGE SCALE GENOMIC DNA]</scope>
    <source>
        <strain evidence="2">cv. AG2017</strain>
        <tissue evidence="1">Leaf</tissue>
    </source>
</reference>
<organism evidence="1 2">
    <name type="scientific">Punica granatum</name>
    <name type="common">Pomegranate</name>
    <dbReference type="NCBI Taxonomy" id="22663"/>
    <lineage>
        <taxon>Eukaryota</taxon>
        <taxon>Viridiplantae</taxon>
        <taxon>Streptophyta</taxon>
        <taxon>Embryophyta</taxon>
        <taxon>Tracheophyta</taxon>
        <taxon>Spermatophyta</taxon>
        <taxon>Magnoliopsida</taxon>
        <taxon>eudicotyledons</taxon>
        <taxon>Gunneridae</taxon>
        <taxon>Pentapetalae</taxon>
        <taxon>rosids</taxon>
        <taxon>malvids</taxon>
        <taxon>Myrtales</taxon>
        <taxon>Lythraceae</taxon>
        <taxon>Punica</taxon>
    </lineage>
</organism>
<sequence>MDTGDGSGHRRRFNVVDLGLTRVKTVGIGGNFAIFRQRFLKSTDLQISKMRANFPFFLAGFCSPSPESTFCPFNFNFIPFSVKISADLAEIAKIAIWGFLGR</sequence>
<accession>A0A2I0IYC7</accession>
<keyword evidence="2" id="KW-1185">Reference proteome</keyword>
<proteinExistence type="predicted"/>
<dbReference type="AlphaFoldDB" id="A0A2I0IYC7"/>
<dbReference type="Proteomes" id="UP000233551">
    <property type="component" value="Unassembled WGS sequence"/>
</dbReference>
<comment type="caution">
    <text evidence="1">The sequence shown here is derived from an EMBL/GenBank/DDBJ whole genome shotgun (WGS) entry which is preliminary data.</text>
</comment>
<evidence type="ECO:0000313" key="2">
    <source>
        <dbReference type="Proteomes" id="UP000233551"/>
    </source>
</evidence>
<dbReference type="EMBL" id="PGOL01002298">
    <property type="protein sequence ID" value="PKI48998.1"/>
    <property type="molecule type" value="Genomic_DNA"/>
</dbReference>